<feature type="transmembrane region" description="Helical" evidence="6">
    <location>
        <begin position="253"/>
        <end position="273"/>
    </location>
</feature>
<comment type="caution">
    <text evidence="8">The sequence shown here is derived from an EMBL/GenBank/DDBJ whole genome shotgun (WGS) entry which is preliminary data.</text>
</comment>
<dbReference type="RefSeq" id="WP_191281413.1">
    <property type="nucleotide sequence ID" value="NZ_BNAI01000001.1"/>
</dbReference>
<gene>
    <name evidence="8" type="ORF">GCM10011600_00710</name>
</gene>
<dbReference type="Pfam" id="PF00482">
    <property type="entry name" value="T2SSF"/>
    <property type="match status" value="1"/>
</dbReference>
<sequence length="286" mass="29406">MTFAAGLLLGVGLLLIASPFLWPATASARPRRALLDGWRTRLAQAGLGTVAVGVPIAVSVLSGLVAAAIVLAIAPVPALALGAAGLGAAVPLAVLSARARALRKTLRLAWPDLVDHLVSGIRAGLPLAEAVGALAEVGPAETCVAFRTFERRALGSGNLASALDGLKSDLADPIADRIVETLKMAREVGGSELPSVLRALATSLRADAAVRSEVEARQSWVRGAARLGVVAPWVVLLLLASRPEAAASYNSPAGLVLLGVGLVVTVVAYRVMIALGRLPDERRWFA</sequence>
<name>A0A8J3DZJ4_9MICO</name>
<evidence type="ECO:0000256" key="1">
    <source>
        <dbReference type="ARBA" id="ARBA00004651"/>
    </source>
</evidence>
<dbReference type="InterPro" id="IPR018076">
    <property type="entry name" value="T2SS_GspF_dom"/>
</dbReference>
<keyword evidence="4 6" id="KW-1133">Transmembrane helix</keyword>
<feature type="transmembrane region" description="Helical" evidence="6">
    <location>
        <begin position="79"/>
        <end position="97"/>
    </location>
</feature>
<feature type="domain" description="Type II secretion system protein GspF" evidence="7">
    <location>
        <begin position="114"/>
        <end position="239"/>
    </location>
</feature>
<evidence type="ECO:0000259" key="7">
    <source>
        <dbReference type="Pfam" id="PF00482"/>
    </source>
</evidence>
<dbReference type="EMBL" id="BNAI01000001">
    <property type="protein sequence ID" value="GHF04260.1"/>
    <property type="molecule type" value="Genomic_DNA"/>
</dbReference>
<comment type="subcellular location">
    <subcellularLocation>
        <location evidence="1">Cell membrane</location>
        <topology evidence="1">Multi-pass membrane protein</topology>
    </subcellularLocation>
</comment>
<protein>
    <recommendedName>
        <fullName evidence="7">Type II secretion system protein GspF domain-containing protein</fullName>
    </recommendedName>
</protein>
<organism evidence="8 9">
    <name type="scientific">Pseudolysinimonas yzui</name>
    <dbReference type="NCBI Taxonomy" id="2708254"/>
    <lineage>
        <taxon>Bacteria</taxon>
        <taxon>Bacillati</taxon>
        <taxon>Actinomycetota</taxon>
        <taxon>Actinomycetes</taxon>
        <taxon>Micrococcales</taxon>
        <taxon>Microbacteriaceae</taxon>
        <taxon>Pseudolysinimonas</taxon>
    </lineage>
</organism>
<feature type="transmembrane region" description="Helical" evidence="6">
    <location>
        <begin position="45"/>
        <end position="73"/>
    </location>
</feature>
<dbReference type="AlphaFoldDB" id="A0A8J3DZJ4"/>
<proteinExistence type="predicted"/>
<evidence type="ECO:0000256" key="4">
    <source>
        <dbReference type="ARBA" id="ARBA00022989"/>
    </source>
</evidence>
<dbReference type="Proteomes" id="UP000617531">
    <property type="component" value="Unassembled WGS sequence"/>
</dbReference>
<feature type="transmembrane region" description="Helical" evidence="6">
    <location>
        <begin position="6"/>
        <end position="24"/>
    </location>
</feature>
<evidence type="ECO:0000256" key="5">
    <source>
        <dbReference type="ARBA" id="ARBA00023136"/>
    </source>
</evidence>
<evidence type="ECO:0000313" key="9">
    <source>
        <dbReference type="Proteomes" id="UP000617531"/>
    </source>
</evidence>
<keyword evidence="2" id="KW-1003">Cell membrane</keyword>
<dbReference type="PANTHER" id="PTHR35007:SF2">
    <property type="entry name" value="PILUS ASSEMBLE PROTEIN"/>
    <property type="match status" value="1"/>
</dbReference>
<keyword evidence="9" id="KW-1185">Reference proteome</keyword>
<evidence type="ECO:0000256" key="6">
    <source>
        <dbReference type="SAM" id="Phobius"/>
    </source>
</evidence>
<evidence type="ECO:0000313" key="8">
    <source>
        <dbReference type="EMBL" id="GHF04260.1"/>
    </source>
</evidence>
<feature type="transmembrane region" description="Helical" evidence="6">
    <location>
        <begin position="224"/>
        <end position="241"/>
    </location>
</feature>
<evidence type="ECO:0000256" key="3">
    <source>
        <dbReference type="ARBA" id="ARBA00022692"/>
    </source>
</evidence>
<keyword evidence="3 6" id="KW-0812">Transmembrane</keyword>
<reference evidence="8" key="1">
    <citation type="journal article" date="2014" name="Int. J. Syst. Evol. Microbiol.">
        <title>Complete genome sequence of Corynebacterium casei LMG S-19264T (=DSM 44701T), isolated from a smear-ripened cheese.</title>
        <authorList>
            <consortium name="US DOE Joint Genome Institute (JGI-PGF)"/>
            <person name="Walter F."/>
            <person name="Albersmeier A."/>
            <person name="Kalinowski J."/>
            <person name="Ruckert C."/>
        </authorList>
    </citation>
    <scope>NUCLEOTIDE SEQUENCE</scope>
    <source>
        <strain evidence="8">CGMCC 1.16548</strain>
    </source>
</reference>
<evidence type="ECO:0000256" key="2">
    <source>
        <dbReference type="ARBA" id="ARBA00022475"/>
    </source>
</evidence>
<keyword evidence="5 6" id="KW-0472">Membrane</keyword>
<dbReference type="GO" id="GO:0005886">
    <property type="term" value="C:plasma membrane"/>
    <property type="evidence" value="ECO:0007669"/>
    <property type="project" value="UniProtKB-SubCell"/>
</dbReference>
<reference evidence="8" key="2">
    <citation type="submission" date="2020-09" db="EMBL/GenBank/DDBJ databases">
        <authorList>
            <person name="Sun Q."/>
            <person name="Zhou Y."/>
        </authorList>
    </citation>
    <scope>NUCLEOTIDE SEQUENCE</scope>
    <source>
        <strain evidence="8">CGMCC 1.16548</strain>
    </source>
</reference>
<accession>A0A8J3DZJ4</accession>
<dbReference type="PANTHER" id="PTHR35007">
    <property type="entry name" value="INTEGRAL MEMBRANE PROTEIN-RELATED"/>
    <property type="match status" value="1"/>
</dbReference>